<dbReference type="Gene3D" id="3.30.750.140">
    <property type="match status" value="1"/>
</dbReference>
<evidence type="ECO:0000259" key="2">
    <source>
        <dbReference type="Pfam" id="PF02120"/>
    </source>
</evidence>
<keyword evidence="3" id="KW-0966">Cell projection</keyword>
<feature type="compositionally biased region" description="Low complexity" evidence="1">
    <location>
        <begin position="62"/>
        <end position="77"/>
    </location>
</feature>
<accession>A0AAI9MY33</accession>
<evidence type="ECO:0000256" key="1">
    <source>
        <dbReference type="SAM" id="MobiDB-lite"/>
    </source>
</evidence>
<proteinExistence type="predicted"/>
<dbReference type="InterPro" id="IPR038610">
    <property type="entry name" value="FliK-like_C_sf"/>
</dbReference>
<keyword evidence="3" id="KW-0282">Flagellum</keyword>
<dbReference type="Pfam" id="PF02120">
    <property type="entry name" value="Flg_hook"/>
    <property type="match status" value="1"/>
</dbReference>
<dbReference type="EMBL" id="AAZDVE040000028">
    <property type="protein sequence ID" value="EMP9434069.1"/>
    <property type="molecule type" value="Genomic_DNA"/>
</dbReference>
<gene>
    <name evidence="3" type="ORF">JRA39_003160</name>
</gene>
<evidence type="ECO:0000313" key="3">
    <source>
        <dbReference type="EMBL" id="EMP9434069.1"/>
    </source>
</evidence>
<feature type="region of interest" description="Disordered" evidence="1">
    <location>
        <begin position="1"/>
        <end position="27"/>
    </location>
</feature>
<keyword evidence="3" id="KW-0969">Cilium</keyword>
<sequence>MDVNTHNAAKAAITNSKNIGNAQQNEPRFEDNQAPAVPFQAVLDNQQPAPQKTSTNHSTLENTPNSTSVSTNTPTAAAERDTSPIKDKTEHAIDQLNYSRHIRNEANQPALQAQLLNQADAVEQVWLTNLKSDLNQQALASVSTKFADGHRSALVPFAQKISPLNSQLVANPDADESIDFRAQMQLAEDEESTSIAAFIKNEKQERKDQPLFSLNDKREIPAKELTHDFMPLNKKLADKDPLSVTQNVSVVDNSQNIKGAFTSTVENGSFQVTPTQTVVGTTVNLAAPLVNSHAASANMPVVPMPSGVPLGSDAWQQQLNQHMLFFSRQGISHAQIRLHPEELGSLNVHLRIEDNQAVMHFVSPHSHVRAAMETMMPMLRNALQESGIHLAQGSVGQDNFSDQNGSDAHSQNSHEHQLHTRHSVGGVVSSDSVTATHITSIAHSRGGIDTFA</sequence>
<feature type="region of interest" description="Disordered" evidence="1">
    <location>
        <begin position="47"/>
        <end position="84"/>
    </location>
</feature>
<name>A0AAI9MY33_PROST</name>
<organism evidence="3">
    <name type="scientific">Providencia stuartii</name>
    <dbReference type="NCBI Taxonomy" id="588"/>
    <lineage>
        <taxon>Bacteria</taxon>
        <taxon>Pseudomonadati</taxon>
        <taxon>Pseudomonadota</taxon>
        <taxon>Gammaproteobacteria</taxon>
        <taxon>Enterobacterales</taxon>
        <taxon>Morganellaceae</taxon>
        <taxon>Providencia</taxon>
    </lineage>
</organism>
<feature type="compositionally biased region" description="Polar residues" evidence="1">
    <location>
        <begin position="47"/>
        <end position="61"/>
    </location>
</feature>
<dbReference type="AlphaFoldDB" id="A0AAI9MY33"/>
<feature type="compositionally biased region" description="Polar residues" evidence="1">
    <location>
        <begin position="1"/>
        <end position="26"/>
    </location>
</feature>
<comment type="caution">
    <text evidence="3">The sequence shown here is derived from an EMBL/GenBank/DDBJ whole genome shotgun (WGS) entry which is preliminary data.</text>
</comment>
<reference evidence="3" key="1">
    <citation type="submission" date="2024-02" db="EMBL/GenBank/DDBJ databases">
        <authorList>
            <consortium name="Clinical and Environmental Microbiology Branch: Whole genome sequencing antimicrobial resistance pathogens in the healthcare setting"/>
        </authorList>
    </citation>
    <scope>NUCLEOTIDE SEQUENCE</scope>
    <source>
        <strain evidence="3">2020GO-00142</strain>
    </source>
</reference>
<feature type="region of interest" description="Disordered" evidence="1">
    <location>
        <begin position="394"/>
        <end position="422"/>
    </location>
</feature>
<dbReference type="InterPro" id="IPR052563">
    <property type="entry name" value="FliK"/>
</dbReference>
<dbReference type="PANTHER" id="PTHR37533">
    <property type="entry name" value="FLAGELLAR HOOK-LENGTH CONTROL PROTEIN"/>
    <property type="match status" value="1"/>
</dbReference>
<feature type="compositionally biased region" description="Polar residues" evidence="1">
    <location>
        <begin position="394"/>
        <end position="411"/>
    </location>
</feature>
<dbReference type="CDD" id="cd17470">
    <property type="entry name" value="T3SS_Flik_C"/>
    <property type="match status" value="1"/>
</dbReference>
<feature type="domain" description="Flagellar hook-length control protein-like C-terminal" evidence="2">
    <location>
        <begin position="326"/>
        <end position="403"/>
    </location>
</feature>
<dbReference type="PANTHER" id="PTHR37533:SF2">
    <property type="entry name" value="FLAGELLAR HOOK-LENGTH CONTROL PROTEIN"/>
    <property type="match status" value="1"/>
</dbReference>
<protein>
    <submittedName>
        <fullName evidence="3">Flagellar hook-length control protein FliK</fullName>
    </submittedName>
</protein>
<dbReference type="InterPro" id="IPR021136">
    <property type="entry name" value="Flagellar_hook_control-like_C"/>
</dbReference>